<sequence length="53" mass="5835">MNTYKHARLTFSRRLEMAQQLVAKQCRIGQPAATRRAAAPAATSRLPPSALAR</sequence>
<evidence type="ECO:0000313" key="2">
    <source>
        <dbReference type="EMBL" id="SSW69467.1"/>
    </source>
</evidence>
<feature type="region of interest" description="Disordered" evidence="1">
    <location>
        <begin position="32"/>
        <end position="53"/>
    </location>
</feature>
<evidence type="ECO:0000256" key="1">
    <source>
        <dbReference type="SAM" id="MobiDB-lite"/>
    </source>
</evidence>
<accession>A0A446CND3</accession>
<organism evidence="2 3">
    <name type="scientific">Achromobacter veterisilvae</name>
    <dbReference type="NCBI Taxonomy" id="2069367"/>
    <lineage>
        <taxon>Bacteria</taxon>
        <taxon>Pseudomonadati</taxon>
        <taxon>Pseudomonadota</taxon>
        <taxon>Betaproteobacteria</taxon>
        <taxon>Burkholderiales</taxon>
        <taxon>Alcaligenaceae</taxon>
        <taxon>Achromobacter</taxon>
    </lineage>
</organism>
<dbReference type="EMBL" id="UFQC01000018">
    <property type="protein sequence ID" value="SSW69467.1"/>
    <property type="molecule type" value="Genomic_DNA"/>
</dbReference>
<proteinExistence type="predicted"/>
<name>A0A446CND3_9BURK</name>
<evidence type="ECO:0000313" key="3">
    <source>
        <dbReference type="Proteomes" id="UP000289465"/>
    </source>
</evidence>
<protein>
    <submittedName>
        <fullName evidence="2">Uncharacterized protein</fullName>
    </submittedName>
</protein>
<reference evidence="2 3" key="1">
    <citation type="submission" date="2018-07" db="EMBL/GenBank/DDBJ databases">
        <authorList>
            <person name="Peeters C."/>
        </authorList>
    </citation>
    <scope>NUCLEOTIDE SEQUENCE [LARGE SCALE GENOMIC DNA]</scope>
    <source>
        <strain evidence="2 3">LMG 30378</strain>
    </source>
</reference>
<dbReference type="Proteomes" id="UP000289465">
    <property type="component" value="Unassembled WGS sequence"/>
</dbReference>
<dbReference type="AlphaFoldDB" id="A0A446CND3"/>
<gene>
    <name evidence="2" type="ORF">AVE30378_03546</name>
</gene>